<organism evidence="1 2">
    <name type="scientific">Pseudomonas syringae pv. avii</name>
    <dbReference type="NCBI Taxonomy" id="663959"/>
    <lineage>
        <taxon>Bacteria</taxon>
        <taxon>Pseudomonadati</taxon>
        <taxon>Pseudomonadota</taxon>
        <taxon>Gammaproteobacteria</taxon>
        <taxon>Pseudomonadales</taxon>
        <taxon>Pseudomonadaceae</taxon>
        <taxon>Pseudomonas</taxon>
        <taxon>Pseudomonas syringae</taxon>
    </lineage>
</organism>
<sequence>MLDHEAVLHDRPGDTDHIGLLECVGAHQGARYLTGQNHHRNGVHIRRGDTGNGIGCTRAGRHQHHTRLAGGARIAVGHVRSRLLVTNKDMADGRFFEQGIVDMQEGTTRVPIDVLNSFVTQKADDHFSAR</sequence>
<accession>A0A3M5U4R4</accession>
<evidence type="ECO:0000313" key="1">
    <source>
        <dbReference type="EMBL" id="RMU40910.1"/>
    </source>
</evidence>
<comment type="caution">
    <text evidence="1">The sequence shown here is derived from an EMBL/GenBank/DDBJ whole genome shotgun (WGS) entry which is preliminary data.</text>
</comment>
<proteinExistence type="predicted"/>
<dbReference type="EMBL" id="RBUA01001559">
    <property type="protein sequence ID" value="RMU40910.1"/>
    <property type="molecule type" value="Genomic_DNA"/>
</dbReference>
<reference evidence="1 2" key="1">
    <citation type="submission" date="2018-08" db="EMBL/GenBank/DDBJ databases">
        <title>Recombination of ecologically and evolutionarily significant loci maintains genetic cohesion in the Pseudomonas syringae species complex.</title>
        <authorList>
            <person name="Dillon M."/>
            <person name="Thakur S."/>
            <person name="Almeida R.N.D."/>
            <person name="Weir B.S."/>
            <person name="Guttman D.S."/>
        </authorList>
    </citation>
    <scope>NUCLEOTIDE SEQUENCE [LARGE SCALE GENOMIC DNA]</scope>
    <source>
        <strain evidence="1 2">ICMP 14479</strain>
    </source>
</reference>
<name>A0A3M5U4R4_PSESX</name>
<evidence type="ECO:0000313" key="2">
    <source>
        <dbReference type="Proteomes" id="UP000280395"/>
    </source>
</evidence>
<protein>
    <submittedName>
        <fullName evidence="1">Uncharacterized protein</fullName>
    </submittedName>
</protein>
<dbReference type="Proteomes" id="UP000280395">
    <property type="component" value="Unassembled WGS sequence"/>
</dbReference>
<gene>
    <name evidence="1" type="ORF">ALP29_201009</name>
</gene>
<dbReference type="AlphaFoldDB" id="A0A3M5U4R4"/>